<dbReference type="InterPro" id="IPR036865">
    <property type="entry name" value="CRAL-TRIO_dom_sf"/>
</dbReference>
<dbReference type="CDD" id="cd00170">
    <property type="entry name" value="SEC14"/>
    <property type="match status" value="1"/>
</dbReference>
<dbReference type="SUPFAM" id="SSF46938">
    <property type="entry name" value="CRAL/TRIO N-terminal domain"/>
    <property type="match status" value="1"/>
</dbReference>
<dbReference type="EMBL" id="CAXLJM020000007">
    <property type="protein sequence ID" value="CAL8073659.1"/>
    <property type="molecule type" value="Genomic_DNA"/>
</dbReference>
<name>A0ABP1PQN8_9HEXA</name>
<dbReference type="InterPro" id="IPR001251">
    <property type="entry name" value="CRAL-TRIO_dom"/>
</dbReference>
<dbReference type="SUPFAM" id="SSF52087">
    <property type="entry name" value="CRAL/TRIO domain"/>
    <property type="match status" value="1"/>
</dbReference>
<protein>
    <recommendedName>
        <fullName evidence="1">CRAL-TRIO domain-containing protein</fullName>
    </recommendedName>
</protein>
<evidence type="ECO:0000313" key="3">
    <source>
        <dbReference type="Proteomes" id="UP001642540"/>
    </source>
</evidence>
<proteinExistence type="predicted"/>
<dbReference type="Pfam" id="PF03765">
    <property type="entry name" value="CRAL_TRIO_N"/>
    <property type="match status" value="1"/>
</dbReference>
<sequence length="243" mass="28391">MAFMVHENEKPILEQFRGVMGDLVEDERTLVRFLRARNLDIKKAENMLRKSVEWRGEKEIDAIKKWDIPSPVAKDFKVYYCGLDSDKRPVYLMPIGRWDGRKILGQGFKEEGVRFMYKTLELIMDQCRELGVTQFRVIVDYAELSFWKVAHWDSIDNVIRVVKDFEANYPETLFTAHFINAPSVFWQAFKAVKPLLAQNTMDKIHIFDSDKKKWGAHLLELIPKEAIPKDYGGVAQAKELHPI</sequence>
<evidence type="ECO:0000259" key="1">
    <source>
        <dbReference type="PROSITE" id="PS50191"/>
    </source>
</evidence>
<dbReference type="Pfam" id="PF00650">
    <property type="entry name" value="CRAL_TRIO"/>
    <property type="match status" value="1"/>
</dbReference>
<dbReference type="InterPro" id="IPR051064">
    <property type="entry name" value="SEC14/CRAL-TRIO_domain"/>
</dbReference>
<dbReference type="SMART" id="SM01100">
    <property type="entry name" value="CRAL_TRIO_N"/>
    <property type="match status" value="1"/>
</dbReference>
<organism evidence="2 3">
    <name type="scientific">Orchesella dallaii</name>
    <dbReference type="NCBI Taxonomy" id="48710"/>
    <lineage>
        <taxon>Eukaryota</taxon>
        <taxon>Metazoa</taxon>
        <taxon>Ecdysozoa</taxon>
        <taxon>Arthropoda</taxon>
        <taxon>Hexapoda</taxon>
        <taxon>Collembola</taxon>
        <taxon>Entomobryomorpha</taxon>
        <taxon>Entomobryoidea</taxon>
        <taxon>Orchesellidae</taxon>
        <taxon>Orchesellinae</taxon>
        <taxon>Orchesella</taxon>
    </lineage>
</organism>
<dbReference type="InterPro" id="IPR036273">
    <property type="entry name" value="CRAL/TRIO_N_dom_sf"/>
</dbReference>
<reference evidence="2 3" key="1">
    <citation type="submission" date="2024-08" db="EMBL/GenBank/DDBJ databases">
        <authorList>
            <person name="Cucini C."/>
            <person name="Frati F."/>
        </authorList>
    </citation>
    <scope>NUCLEOTIDE SEQUENCE [LARGE SCALE GENOMIC DNA]</scope>
</reference>
<accession>A0ABP1PQN8</accession>
<comment type="caution">
    <text evidence="2">The sequence shown here is derived from an EMBL/GenBank/DDBJ whole genome shotgun (WGS) entry which is preliminary data.</text>
</comment>
<dbReference type="Proteomes" id="UP001642540">
    <property type="component" value="Unassembled WGS sequence"/>
</dbReference>
<dbReference type="Gene3D" id="3.40.525.10">
    <property type="entry name" value="CRAL-TRIO lipid binding domain"/>
    <property type="match status" value="1"/>
</dbReference>
<evidence type="ECO:0000313" key="2">
    <source>
        <dbReference type="EMBL" id="CAL8073659.1"/>
    </source>
</evidence>
<feature type="domain" description="CRAL-TRIO" evidence="1">
    <location>
        <begin position="68"/>
        <end position="239"/>
    </location>
</feature>
<keyword evidence="3" id="KW-1185">Reference proteome</keyword>
<dbReference type="PROSITE" id="PS50191">
    <property type="entry name" value="CRAL_TRIO"/>
    <property type="match status" value="1"/>
</dbReference>
<gene>
    <name evidence="2" type="ORF">ODALV1_LOCUS2665</name>
</gene>
<dbReference type="PANTHER" id="PTHR23324">
    <property type="entry name" value="SEC14 RELATED PROTEIN"/>
    <property type="match status" value="1"/>
</dbReference>
<dbReference type="InterPro" id="IPR011074">
    <property type="entry name" value="CRAL/TRIO_N_dom"/>
</dbReference>
<dbReference type="PANTHER" id="PTHR23324:SF83">
    <property type="entry name" value="SEC14-LIKE PROTEIN 2"/>
    <property type="match status" value="1"/>
</dbReference>
<dbReference type="SMART" id="SM00516">
    <property type="entry name" value="SEC14"/>
    <property type="match status" value="1"/>
</dbReference>